<name>A0A0Q9W312_DROVI</name>
<gene>
    <name evidence="1" type="primary">Dvir\GJ26938</name>
    <name evidence="1" type="ORF">Dvir_GJ26938</name>
</gene>
<dbReference type="InParanoid" id="A0A0Q9W312"/>
<protein>
    <submittedName>
        <fullName evidence="1">Uncharacterized protein</fullName>
    </submittedName>
</protein>
<dbReference type="Proteomes" id="UP000008792">
    <property type="component" value="Unassembled WGS sequence"/>
</dbReference>
<proteinExistence type="predicted"/>
<dbReference type="EMBL" id="CH940648">
    <property type="protein sequence ID" value="KRF79282.1"/>
    <property type="molecule type" value="Genomic_DNA"/>
</dbReference>
<reference evidence="1 2" key="1">
    <citation type="journal article" date="2007" name="Nature">
        <title>Evolution of genes and genomes on the Drosophila phylogeny.</title>
        <authorList>
            <consortium name="Drosophila 12 Genomes Consortium"/>
            <person name="Clark A.G."/>
            <person name="Eisen M.B."/>
            <person name="Smith D.R."/>
            <person name="Bergman C.M."/>
            <person name="Oliver B."/>
            <person name="Markow T.A."/>
            <person name="Kaufman T.C."/>
            <person name="Kellis M."/>
            <person name="Gelbart W."/>
            <person name="Iyer V.N."/>
            <person name="Pollard D.A."/>
            <person name="Sackton T.B."/>
            <person name="Larracuente A.M."/>
            <person name="Singh N.D."/>
            <person name="Abad J.P."/>
            <person name="Abt D.N."/>
            <person name="Adryan B."/>
            <person name="Aguade M."/>
            <person name="Akashi H."/>
            <person name="Anderson W.W."/>
            <person name="Aquadro C.F."/>
            <person name="Ardell D.H."/>
            <person name="Arguello R."/>
            <person name="Artieri C.G."/>
            <person name="Barbash D.A."/>
            <person name="Barker D."/>
            <person name="Barsanti P."/>
            <person name="Batterham P."/>
            <person name="Batzoglou S."/>
            <person name="Begun D."/>
            <person name="Bhutkar A."/>
            <person name="Blanco E."/>
            <person name="Bosak S.A."/>
            <person name="Bradley R.K."/>
            <person name="Brand A.D."/>
            <person name="Brent M.R."/>
            <person name="Brooks A.N."/>
            <person name="Brown R.H."/>
            <person name="Butlin R.K."/>
            <person name="Caggese C."/>
            <person name="Calvi B.R."/>
            <person name="Bernardo de Carvalho A."/>
            <person name="Caspi A."/>
            <person name="Castrezana S."/>
            <person name="Celniker S.E."/>
            <person name="Chang J.L."/>
            <person name="Chapple C."/>
            <person name="Chatterji S."/>
            <person name="Chinwalla A."/>
            <person name="Civetta A."/>
            <person name="Clifton S.W."/>
            <person name="Comeron J.M."/>
            <person name="Costello J.C."/>
            <person name="Coyne J.A."/>
            <person name="Daub J."/>
            <person name="David R.G."/>
            <person name="Delcher A.L."/>
            <person name="Delehaunty K."/>
            <person name="Do C.B."/>
            <person name="Ebling H."/>
            <person name="Edwards K."/>
            <person name="Eickbush T."/>
            <person name="Evans J.D."/>
            <person name="Filipski A."/>
            <person name="Findeiss S."/>
            <person name="Freyhult E."/>
            <person name="Fulton L."/>
            <person name="Fulton R."/>
            <person name="Garcia A.C."/>
            <person name="Gardiner A."/>
            <person name="Garfield D.A."/>
            <person name="Garvin B.E."/>
            <person name="Gibson G."/>
            <person name="Gilbert D."/>
            <person name="Gnerre S."/>
            <person name="Godfrey J."/>
            <person name="Good R."/>
            <person name="Gotea V."/>
            <person name="Gravely B."/>
            <person name="Greenberg A.J."/>
            <person name="Griffiths-Jones S."/>
            <person name="Gross S."/>
            <person name="Guigo R."/>
            <person name="Gustafson E.A."/>
            <person name="Haerty W."/>
            <person name="Hahn M.W."/>
            <person name="Halligan D.L."/>
            <person name="Halpern A.L."/>
            <person name="Halter G.M."/>
            <person name="Han M.V."/>
            <person name="Heger A."/>
            <person name="Hillier L."/>
            <person name="Hinrichs A.S."/>
            <person name="Holmes I."/>
            <person name="Hoskins R.A."/>
            <person name="Hubisz M.J."/>
            <person name="Hultmark D."/>
            <person name="Huntley M.A."/>
            <person name="Jaffe D.B."/>
            <person name="Jagadeeshan S."/>
            <person name="Jeck W.R."/>
            <person name="Johnson J."/>
            <person name="Jones C.D."/>
            <person name="Jordan W.C."/>
            <person name="Karpen G.H."/>
            <person name="Kataoka E."/>
            <person name="Keightley P.D."/>
            <person name="Kheradpour P."/>
            <person name="Kirkness E.F."/>
            <person name="Koerich L.B."/>
            <person name="Kristiansen K."/>
            <person name="Kudrna D."/>
            <person name="Kulathinal R.J."/>
            <person name="Kumar S."/>
            <person name="Kwok R."/>
            <person name="Lander E."/>
            <person name="Langley C.H."/>
            <person name="Lapoint R."/>
            <person name="Lazzaro B.P."/>
            <person name="Lee S.J."/>
            <person name="Levesque L."/>
            <person name="Li R."/>
            <person name="Lin C.F."/>
            <person name="Lin M.F."/>
            <person name="Lindblad-Toh K."/>
            <person name="Llopart A."/>
            <person name="Long M."/>
            <person name="Low L."/>
            <person name="Lozovsky E."/>
            <person name="Lu J."/>
            <person name="Luo M."/>
            <person name="Machado C.A."/>
            <person name="Makalowski W."/>
            <person name="Marzo M."/>
            <person name="Matsuda M."/>
            <person name="Matzkin L."/>
            <person name="McAllister B."/>
            <person name="McBride C.S."/>
            <person name="McKernan B."/>
            <person name="McKernan K."/>
            <person name="Mendez-Lago M."/>
            <person name="Minx P."/>
            <person name="Mollenhauer M.U."/>
            <person name="Montooth K."/>
            <person name="Mount S.M."/>
            <person name="Mu X."/>
            <person name="Myers E."/>
            <person name="Negre B."/>
            <person name="Newfeld S."/>
            <person name="Nielsen R."/>
            <person name="Noor M.A."/>
            <person name="O'Grady P."/>
            <person name="Pachter L."/>
            <person name="Papaceit M."/>
            <person name="Parisi M.J."/>
            <person name="Parisi M."/>
            <person name="Parts L."/>
            <person name="Pedersen J.S."/>
            <person name="Pesole G."/>
            <person name="Phillippy A.M."/>
            <person name="Ponting C.P."/>
            <person name="Pop M."/>
            <person name="Porcelli D."/>
            <person name="Powell J.R."/>
            <person name="Prohaska S."/>
            <person name="Pruitt K."/>
            <person name="Puig M."/>
            <person name="Quesneville H."/>
            <person name="Ram K.R."/>
            <person name="Rand D."/>
            <person name="Rasmussen M.D."/>
            <person name="Reed L.K."/>
            <person name="Reenan R."/>
            <person name="Reily A."/>
            <person name="Remington K.A."/>
            <person name="Rieger T.T."/>
            <person name="Ritchie M.G."/>
            <person name="Robin C."/>
            <person name="Rogers Y.H."/>
            <person name="Rohde C."/>
            <person name="Rozas J."/>
            <person name="Rubenfield M.J."/>
            <person name="Ruiz A."/>
            <person name="Russo S."/>
            <person name="Salzberg S.L."/>
            <person name="Sanchez-Gracia A."/>
            <person name="Saranga D.J."/>
            <person name="Sato H."/>
            <person name="Schaeffer S.W."/>
            <person name="Schatz M.C."/>
            <person name="Schlenke T."/>
            <person name="Schwartz R."/>
            <person name="Segarra C."/>
            <person name="Singh R.S."/>
            <person name="Sirot L."/>
            <person name="Sirota M."/>
            <person name="Sisneros N.B."/>
            <person name="Smith C.D."/>
            <person name="Smith T.F."/>
            <person name="Spieth J."/>
            <person name="Stage D.E."/>
            <person name="Stark A."/>
            <person name="Stephan W."/>
            <person name="Strausberg R.L."/>
            <person name="Strempel S."/>
            <person name="Sturgill D."/>
            <person name="Sutton G."/>
            <person name="Sutton G.G."/>
            <person name="Tao W."/>
            <person name="Teichmann S."/>
            <person name="Tobari Y.N."/>
            <person name="Tomimura Y."/>
            <person name="Tsolas J.M."/>
            <person name="Valente V.L."/>
            <person name="Venter E."/>
            <person name="Venter J.C."/>
            <person name="Vicario S."/>
            <person name="Vieira F.G."/>
            <person name="Vilella A.J."/>
            <person name="Villasante A."/>
            <person name="Walenz B."/>
            <person name="Wang J."/>
            <person name="Wasserman M."/>
            <person name="Watts T."/>
            <person name="Wilson D."/>
            <person name="Wilson R.K."/>
            <person name="Wing R.A."/>
            <person name="Wolfner M.F."/>
            <person name="Wong A."/>
            <person name="Wong G.K."/>
            <person name="Wu C.I."/>
            <person name="Wu G."/>
            <person name="Yamamoto D."/>
            <person name="Yang H.P."/>
            <person name="Yang S.P."/>
            <person name="Yorke J.A."/>
            <person name="Yoshida K."/>
            <person name="Zdobnov E."/>
            <person name="Zhang P."/>
            <person name="Zhang Y."/>
            <person name="Zimin A.V."/>
            <person name="Baldwin J."/>
            <person name="Abdouelleil A."/>
            <person name="Abdulkadir J."/>
            <person name="Abebe A."/>
            <person name="Abera B."/>
            <person name="Abreu J."/>
            <person name="Acer S.C."/>
            <person name="Aftuck L."/>
            <person name="Alexander A."/>
            <person name="An P."/>
            <person name="Anderson E."/>
            <person name="Anderson S."/>
            <person name="Arachi H."/>
            <person name="Azer M."/>
            <person name="Bachantsang P."/>
            <person name="Barry A."/>
            <person name="Bayul T."/>
            <person name="Berlin A."/>
            <person name="Bessette D."/>
            <person name="Bloom T."/>
            <person name="Blye J."/>
            <person name="Boguslavskiy L."/>
            <person name="Bonnet C."/>
            <person name="Boukhgalter B."/>
            <person name="Bourzgui I."/>
            <person name="Brown A."/>
            <person name="Cahill P."/>
            <person name="Channer S."/>
            <person name="Cheshatsang Y."/>
            <person name="Chuda L."/>
            <person name="Citroen M."/>
            <person name="Collymore A."/>
            <person name="Cooke P."/>
            <person name="Costello M."/>
            <person name="D'Aco K."/>
            <person name="Daza R."/>
            <person name="De Haan G."/>
            <person name="DeGray S."/>
            <person name="DeMaso C."/>
            <person name="Dhargay N."/>
            <person name="Dooley K."/>
            <person name="Dooley E."/>
            <person name="Doricent M."/>
            <person name="Dorje P."/>
            <person name="Dorjee K."/>
            <person name="Dupes A."/>
            <person name="Elong R."/>
            <person name="Falk J."/>
            <person name="Farina A."/>
            <person name="Faro S."/>
            <person name="Ferguson D."/>
            <person name="Fisher S."/>
            <person name="Foley C.D."/>
            <person name="Franke A."/>
            <person name="Friedrich D."/>
            <person name="Gadbois L."/>
            <person name="Gearin G."/>
            <person name="Gearin C.R."/>
            <person name="Giannoukos G."/>
            <person name="Goode T."/>
            <person name="Graham J."/>
            <person name="Grandbois E."/>
            <person name="Grewal S."/>
            <person name="Gyaltsen K."/>
            <person name="Hafez N."/>
            <person name="Hagos B."/>
            <person name="Hall J."/>
            <person name="Henson C."/>
            <person name="Hollinger A."/>
            <person name="Honan T."/>
            <person name="Huard M.D."/>
            <person name="Hughes L."/>
            <person name="Hurhula B."/>
            <person name="Husby M.E."/>
            <person name="Kamat A."/>
            <person name="Kanga B."/>
            <person name="Kashin S."/>
            <person name="Khazanovich D."/>
            <person name="Kisner P."/>
            <person name="Lance K."/>
            <person name="Lara M."/>
            <person name="Lee W."/>
            <person name="Lennon N."/>
            <person name="Letendre F."/>
            <person name="LeVine R."/>
            <person name="Lipovsky A."/>
            <person name="Liu X."/>
            <person name="Liu J."/>
            <person name="Liu S."/>
            <person name="Lokyitsang T."/>
            <person name="Lokyitsang Y."/>
            <person name="Lubonja R."/>
            <person name="Lui A."/>
            <person name="MacDonald P."/>
            <person name="Magnisalis V."/>
            <person name="Maru K."/>
            <person name="Matthews C."/>
            <person name="McCusker W."/>
            <person name="McDonough S."/>
            <person name="Mehta T."/>
            <person name="Meldrim J."/>
            <person name="Meneus L."/>
            <person name="Mihai O."/>
            <person name="Mihalev A."/>
            <person name="Mihova T."/>
            <person name="Mittelman R."/>
            <person name="Mlenga V."/>
            <person name="Montmayeur A."/>
            <person name="Mulrain L."/>
            <person name="Navidi A."/>
            <person name="Naylor J."/>
            <person name="Negash T."/>
            <person name="Nguyen T."/>
            <person name="Nguyen N."/>
            <person name="Nicol R."/>
            <person name="Norbu C."/>
            <person name="Norbu N."/>
            <person name="Novod N."/>
            <person name="O'Neill B."/>
            <person name="Osman S."/>
            <person name="Markiewicz E."/>
            <person name="Oyono O.L."/>
            <person name="Patti C."/>
            <person name="Phunkhang P."/>
            <person name="Pierre F."/>
            <person name="Priest M."/>
            <person name="Raghuraman S."/>
            <person name="Rege F."/>
            <person name="Reyes R."/>
            <person name="Rise C."/>
            <person name="Rogov P."/>
            <person name="Ross K."/>
            <person name="Ryan E."/>
            <person name="Settipalli S."/>
            <person name="Shea T."/>
            <person name="Sherpa N."/>
            <person name="Shi L."/>
            <person name="Shih D."/>
            <person name="Sparrow T."/>
            <person name="Spaulding J."/>
            <person name="Stalker J."/>
            <person name="Stange-Thomann N."/>
            <person name="Stavropoulos S."/>
            <person name="Stone C."/>
            <person name="Strader C."/>
            <person name="Tesfaye S."/>
            <person name="Thomson T."/>
            <person name="Thoulutsang Y."/>
            <person name="Thoulutsang D."/>
            <person name="Topham K."/>
            <person name="Topping I."/>
            <person name="Tsamla T."/>
            <person name="Vassiliev H."/>
            <person name="Vo A."/>
            <person name="Wangchuk T."/>
            <person name="Wangdi T."/>
            <person name="Weiand M."/>
            <person name="Wilkinson J."/>
            <person name="Wilson A."/>
            <person name="Yadav S."/>
            <person name="Young G."/>
            <person name="Yu Q."/>
            <person name="Zembek L."/>
            <person name="Zhong D."/>
            <person name="Zimmer A."/>
            <person name="Zwirko Z."/>
            <person name="Jaffe D.B."/>
            <person name="Alvarez P."/>
            <person name="Brockman W."/>
            <person name="Butler J."/>
            <person name="Chin C."/>
            <person name="Gnerre S."/>
            <person name="Grabherr M."/>
            <person name="Kleber M."/>
            <person name="Mauceli E."/>
            <person name="MacCallum I."/>
        </authorList>
    </citation>
    <scope>NUCLEOTIDE SEQUENCE [LARGE SCALE GENOMIC DNA]</scope>
    <source>
        <strain evidence="2">Tucson 15010-1051.87</strain>
    </source>
</reference>
<keyword evidence="2" id="KW-1185">Reference proteome</keyword>
<sequence length="78" mass="8694">MFLIATPTIHPSIRPAVCLSGSHLTGGKGSLLTYDSTIWTNPTAQMEANRNEGQKLRHDMQPDEVFELKDSNHCFLHS</sequence>
<accession>A0A0Q9W312</accession>
<dbReference type="AlphaFoldDB" id="A0A0Q9W312"/>
<organism evidence="1 2">
    <name type="scientific">Drosophila virilis</name>
    <name type="common">Fruit fly</name>
    <dbReference type="NCBI Taxonomy" id="7244"/>
    <lineage>
        <taxon>Eukaryota</taxon>
        <taxon>Metazoa</taxon>
        <taxon>Ecdysozoa</taxon>
        <taxon>Arthropoda</taxon>
        <taxon>Hexapoda</taxon>
        <taxon>Insecta</taxon>
        <taxon>Pterygota</taxon>
        <taxon>Neoptera</taxon>
        <taxon>Endopterygota</taxon>
        <taxon>Diptera</taxon>
        <taxon>Brachycera</taxon>
        <taxon>Muscomorpha</taxon>
        <taxon>Ephydroidea</taxon>
        <taxon>Drosophilidae</taxon>
        <taxon>Drosophila</taxon>
    </lineage>
</organism>
<evidence type="ECO:0000313" key="2">
    <source>
        <dbReference type="Proteomes" id="UP000008792"/>
    </source>
</evidence>
<evidence type="ECO:0000313" key="1">
    <source>
        <dbReference type="EMBL" id="KRF79282.1"/>
    </source>
</evidence>